<name>A0AAD7QMY2_9ASCO</name>
<dbReference type="RefSeq" id="XP_056041611.1">
    <property type="nucleotide sequence ID" value="XM_056185195.1"/>
</dbReference>
<protein>
    <submittedName>
        <fullName evidence="1">Uncharacterized protein</fullName>
    </submittedName>
</protein>
<dbReference type="EMBL" id="JARPMG010000009">
    <property type="protein sequence ID" value="KAJ8098161.1"/>
    <property type="molecule type" value="Genomic_DNA"/>
</dbReference>
<gene>
    <name evidence="1" type="ORF">POJ06DRAFT_200531</name>
</gene>
<evidence type="ECO:0000313" key="2">
    <source>
        <dbReference type="Proteomes" id="UP001217417"/>
    </source>
</evidence>
<dbReference type="Proteomes" id="UP001217417">
    <property type="component" value="Unassembled WGS sequence"/>
</dbReference>
<dbReference type="GeneID" id="80880361"/>
<dbReference type="AlphaFoldDB" id="A0AAD7QMY2"/>
<sequence>MALIRMLLYSGSAIGLVSFCIYRYTSPVSQDRPRPPSQRLRNHIDSFNPSQYPVDGTYLSMRLAKSTTTSSDARTVMLAIFNSWVMSPERNVVKLFSSAYEPVTAKVGESSLGLFETVHADDNEVILHWKVHNKLEGLHIIRAIDHGHDEVAYQLDSVFWNPWNPVGKVPPAGPFSTFAHTVYAKMMLRAGVASLLT</sequence>
<keyword evidence="2" id="KW-1185">Reference proteome</keyword>
<reference evidence="1" key="1">
    <citation type="submission" date="2023-03" db="EMBL/GenBank/DDBJ databases">
        <title>Near-Complete genome sequence of Lipomyces tetrasporous NRRL Y-64009, an oleaginous yeast capable of growing on lignocellulosic hydrolysates.</title>
        <authorList>
            <consortium name="Lawrence Berkeley National Laboratory"/>
            <person name="Jagtap S.S."/>
            <person name="Liu J.-J."/>
            <person name="Walukiewicz H.E."/>
            <person name="Pangilinan J."/>
            <person name="Lipzen A."/>
            <person name="Ahrendt S."/>
            <person name="Koriabine M."/>
            <person name="Cobaugh K."/>
            <person name="Salamov A."/>
            <person name="Yoshinaga Y."/>
            <person name="Ng V."/>
            <person name="Daum C."/>
            <person name="Grigoriev I.V."/>
            <person name="Slininger P.J."/>
            <person name="Dien B.S."/>
            <person name="Jin Y.-S."/>
            <person name="Rao C.V."/>
        </authorList>
    </citation>
    <scope>NUCLEOTIDE SEQUENCE</scope>
    <source>
        <strain evidence="1">NRRL Y-64009</strain>
    </source>
</reference>
<accession>A0AAD7QMY2</accession>
<evidence type="ECO:0000313" key="1">
    <source>
        <dbReference type="EMBL" id="KAJ8098161.1"/>
    </source>
</evidence>
<proteinExistence type="predicted"/>
<organism evidence="1 2">
    <name type="scientific">Lipomyces tetrasporus</name>
    <dbReference type="NCBI Taxonomy" id="54092"/>
    <lineage>
        <taxon>Eukaryota</taxon>
        <taxon>Fungi</taxon>
        <taxon>Dikarya</taxon>
        <taxon>Ascomycota</taxon>
        <taxon>Saccharomycotina</taxon>
        <taxon>Lipomycetes</taxon>
        <taxon>Lipomycetales</taxon>
        <taxon>Lipomycetaceae</taxon>
        <taxon>Lipomyces</taxon>
    </lineage>
</organism>
<comment type="caution">
    <text evidence="1">The sequence shown here is derived from an EMBL/GenBank/DDBJ whole genome shotgun (WGS) entry which is preliminary data.</text>
</comment>